<name>A0A2T9ZDH8_9FUNG</name>
<comment type="caution">
    <text evidence="4">The sequence shown here is derived from an EMBL/GenBank/DDBJ whole genome shotgun (WGS) entry which is preliminary data.</text>
</comment>
<dbReference type="GO" id="GO:0033897">
    <property type="term" value="F:ribonuclease T2 activity"/>
    <property type="evidence" value="ECO:0007669"/>
    <property type="project" value="UniProtKB-EC"/>
</dbReference>
<dbReference type="Pfam" id="PF00445">
    <property type="entry name" value="Ribonuclease_T2"/>
    <property type="match status" value="1"/>
</dbReference>
<dbReference type="AlphaFoldDB" id="A0A2T9ZDH8"/>
<dbReference type="OrthoDB" id="435754at2759"/>
<keyword evidence="5" id="KW-1185">Reference proteome</keyword>
<reference evidence="4 5" key="1">
    <citation type="journal article" date="2018" name="MBio">
        <title>Comparative Genomics Reveals the Core Gene Toolbox for the Fungus-Insect Symbiosis.</title>
        <authorList>
            <person name="Wang Y."/>
            <person name="Stata M."/>
            <person name="Wang W."/>
            <person name="Stajich J.E."/>
            <person name="White M.M."/>
            <person name="Moncalvo J.M."/>
        </authorList>
    </citation>
    <scope>NUCLEOTIDE SEQUENCE [LARGE SCALE GENOMIC DNA]</scope>
    <source>
        <strain evidence="4 5">SC-DP-2</strain>
    </source>
</reference>
<dbReference type="GO" id="GO:0006401">
    <property type="term" value="P:RNA catabolic process"/>
    <property type="evidence" value="ECO:0007669"/>
    <property type="project" value="TreeGrafter"/>
</dbReference>
<dbReference type="Gene3D" id="3.90.730.10">
    <property type="entry name" value="Ribonuclease T2-like"/>
    <property type="match status" value="1"/>
</dbReference>
<dbReference type="PANTHER" id="PTHR11240">
    <property type="entry name" value="RIBONUCLEASE T2"/>
    <property type="match status" value="1"/>
</dbReference>
<organism evidence="4 5">
    <name type="scientific">Smittium megazygosporum</name>
    <dbReference type="NCBI Taxonomy" id="133381"/>
    <lineage>
        <taxon>Eukaryota</taxon>
        <taxon>Fungi</taxon>
        <taxon>Fungi incertae sedis</taxon>
        <taxon>Zoopagomycota</taxon>
        <taxon>Kickxellomycotina</taxon>
        <taxon>Harpellomycetes</taxon>
        <taxon>Harpellales</taxon>
        <taxon>Legeriomycetaceae</taxon>
        <taxon>Smittium</taxon>
    </lineage>
</organism>
<dbReference type="GO" id="GO:0005576">
    <property type="term" value="C:extracellular region"/>
    <property type="evidence" value="ECO:0007669"/>
    <property type="project" value="TreeGrafter"/>
</dbReference>
<evidence type="ECO:0000313" key="5">
    <source>
        <dbReference type="Proteomes" id="UP000245609"/>
    </source>
</evidence>
<dbReference type="Proteomes" id="UP000245609">
    <property type="component" value="Unassembled WGS sequence"/>
</dbReference>
<proteinExistence type="inferred from homology"/>
<evidence type="ECO:0000256" key="2">
    <source>
        <dbReference type="ARBA" id="ARBA00012571"/>
    </source>
</evidence>
<dbReference type="PROSITE" id="PS00531">
    <property type="entry name" value="RNASE_T2_2"/>
    <property type="match status" value="1"/>
</dbReference>
<sequence length="148" mass="17237">MKSLWPSNQGDDNRFWTHEWNKHGTCVSTIEPKCYDPDTFTKGLDVADYFKTVLDLVDKYPIYQILKSNNIVPTDVVKGKPKTLYELAQFKEAVEKELGYAPTVHCVGQRLNELRLYFFVKNKSEFILTPPQARDTCRRIAYNKKAVR</sequence>
<dbReference type="SUPFAM" id="SSF55895">
    <property type="entry name" value="Ribonuclease Rh-like"/>
    <property type="match status" value="1"/>
</dbReference>
<dbReference type="EMBL" id="MBFS01000386">
    <property type="protein sequence ID" value="PVV02612.1"/>
    <property type="molecule type" value="Genomic_DNA"/>
</dbReference>
<evidence type="ECO:0000256" key="1">
    <source>
        <dbReference type="ARBA" id="ARBA00007469"/>
    </source>
</evidence>
<dbReference type="PANTHER" id="PTHR11240:SF22">
    <property type="entry name" value="RIBONUCLEASE T2"/>
    <property type="match status" value="1"/>
</dbReference>
<dbReference type="GO" id="GO:0003723">
    <property type="term" value="F:RNA binding"/>
    <property type="evidence" value="ECO:0007669"/>
    <property type="project" value="InterPro"/>
</dbReference>
<dbReference type="InterPro" id="IPR033130">
    <property type="entry name" value="RNase_T2_His_AS_2"/>
</dbReference>
<accession>A0A2T9ZDH8</accession>
<dbReference type="InterPro" id="IPR001568">
    <property type="entry name" value="RNase_T2-like"/>
</dbReference>
<dbReference type="InterPro" id="IPR036430">
    <property type="entry name" value="RNase_T2-like_sf"/>
</dbReference>
<evidence type="ECO:0000313" key="4">
    <source>
        <dbReference type="EMBL" id="PVV02612.1"/>
    </source>
</evidence>
<dbReference type="EC" id="4.6.1.19" evidence="2"/>
<protein>
    <recommendedName>
        <fullName evidence="2">ribonuclease T2</fullName>
        <ecNumber evidence="2">4.6.1.19</ecNumber>
    </recommendedName>
</protein>
<evidence type="ECO:0000256" key="3">
    <source>
        <dbReference type="RuleBase" id="RU004328"/>
    </source>
</evidence>
<comment type="similarity">
    <text evidence="1 3">Belongs to the RNase T2 family.</text>
</comment>
<gene>
    <name evidence="4" type="ORF">BB560_002930</name>
</gene>